<dbReference type="CDD" id="cd01949">
    <property type="entry name" value="GGDEF"/>
    <property type="match status" value="1"/>
</dbReference>
<accession>A0A1D2QT98</accession>
<dbReference type="NCBIfam" id="TIGR00254">
    <property type="entry name" value="GGDEF"/>
    <property type="match status" value="1"/>
</dbReference>
<feature type="domain" description="GGDEF" evidence="2">
    <location>
        <begin position="252"/>
        <end position="386"/>
    </location>
</feature>
<proteinExistence type="predicted"/>
<dbReference type="Pfam" id="PF13188">
    <property type="entry name" value="PAS_8"/>
    <property type="match status" value="1"/>
</dbReference>
<organism evidence="3 4">
    <name type="scientific">Candidatus Endobugula sertula</name>
    <name type="common">Bugula neritina bacterial symbiont</name>
    <dbReference type="NCBI Taxonomy" id="62101"/>
    <lineage>
        <taxon>Bacteria</taxon>
        <taxon>Pseudomonadati</taxon>
        <taxon>Pseudomonadota</taxon>
        <taxon>Gammaproteobacteria</taxon>
        <taxon>Cellvibrionales</taxon>
        <taxon>Cellvibrionaceae</taxon>
        <taxon>Candidatus Endobugula</taxon>
    </lineage>
</organism>
<dbReference type="SMART" id="SM00052">
    <property type="entry name" value="EAL"/>
    <property type="match status" value="1"/>
</dbReference>
<protein>
    <recommendedName>
        <fullName evidence="5">Diguanylate phosphodiesterase</fullName>
    </recommendedName>
</protein>
<dbReference type="Gene3D" id="3.20.20.450">
    <property type="entry name" value="EAL domain"/>
    <property type="match status" value="1"/>
</dbReference>
<dbReference type="PANTHER" id="PTHR44757:SF2">
    <property type="entry name" value="BIOFILM ARCHITECTURE MAINTENANCE PROTEIN MBAA"/>
    <property type="match status" value="1"/>
</dbReference>
<gene>
    <name evidence="3" type="ORF">AB835_01790</name>
</gene>
<evidence type="ECO:0000259" key="1">
    <source>
        <dbReference type="PROSITE" id="PS50883"/>
    </source>
</evidence>
<dbReference type="InterPro" id="IPR000160">
    <property type="entry name" value="GGDEF_dom"/>
</dbReference>
<dbReference type="InterPro" id="IPR052155">
    <property type="entry name" value="Biofilm_reg_signaling"/>
</dbReference>
<dbReference type="SUPFAM" id="SSF55073">
    <property type="entry name" value="Nucleotide cyclase"/>
    <property type="match status" value="1"/>
</dbReference>
<evidence type="ECO:0008006" key="5">
    <source>
        <dbReference type="Google" id="ProtNLM"/>
    </source>
</evidence>
<dbReference type="PROSITE" id="PS50887">
    <property type="entry name" value="GGDEF"/>
    <property type="match status" value="1"/>
</dbReference>
<dbReference type="AlphaFoldDB" id="A0A1D2QT98"/>
<feature type="domain" description="EAL" evidence="1">
    <location>
        <begin position="395"/>
        <end position="649"/>
    </location>
</feature>
<dbReference type="InterPro" id="IPR029787">
    <property type="entry name" value="Nucleotide_cyclase"/>
</dbReference>
<evidence type="ECO:0000313" key="4">
    <source>
        <dbReference type="Proteomes" id="UP000242502"/>
    </source>
</evidence>
<sequence>MALQLEDLTIPIWIYDIDHYRIHWANQAALALWESDSDEELYSRNFQLPMSDALQESLIEFQNTFKQGYSLSHSWHYSPKGIDKHAFCKLSGYQFEDGRIGMLVEALPIDKLNYDMQVGLTVMISDYTEDGTFISGNTPFLQTMGNNIDTLDDIIKDPSALKTLYRSLSQSGRIETDLLMQGVRKTRWYHVIAINSQRDANKKKIILHQYDIHQRKVSELTLARESLSDALTGLLNRWGLDQRLEELCHQKRPFVLYYIDLDGFKLINDSFGHTAGDQVLQTVADRLLNYLPDDSLICRFGGDEFVTAVPLENISTTQGDLASTLINVLSDSYHDYKPHTMTLSASVGFAQYPADSHQIHDIILYADAAMYQAKHQGKRRYIQYQTGMEQTIRRQSILSQHLYYAESNKELSLHYQPIWDFSVNSAGRIVSFEALLRWHHHELGWVPPEEIIQVAEEIGIIADIERWVARQALSDLSILRQHVTAEASMAINISAVHLLETSLPDFLLKLLQEKNLYPDDLTVELTESTLIEDIDKENSTVRNLVKAGVKISIDDFGTGYSSLAYLHHIPATTVKIDRSFVEQIEDSSKTIQHIYQLIKTHNMQTIIEGVETQQQKDKLIECGIHFHQGYLLGKPKPLSFYIKHQDKFN</sequence>
<dbReference type="PROSITE" id="PS50883">
    <property type="entry name" value="EAL"/>
    <property type="match status" value="1"/>
</dbReference>
<dbReference type="SUPFAM" id="SSF141868">
    <property type="entry name" value="EAL domain-like"/>
    <property type="match status" value="1"/>
</dbReference>
<evidence type="ECO:0000313" key="3">
    <source>
        <dbReference type="EMBL" id="ODS24808.1"/>
    </source>
</evidence>
<dbReference type="InterPro" id="IPR001633">
    <property type="entry name" value="EAL_dom"/>
</dbReference>
<dbReference type="CDD" id="cd01948">
    <property type="entry name" value="EAL"/>
    <property type="match status" value="1"/>
</dbReference>
<dbReference type="InterPro" id="IPR043128">
    <property type="entry name" value="Rev_trsase/Diguanyl_cyclase"/>
</dbReference>
<comment type="caution">
    <text evidence="3">The sequence shown here is derived from an EMBL/GenBank/DDBJ whole genome shotgun (WGS) entry which is preliminary data.</text>
</comment>
<dbReference type="PANTHER" id="PTHR44757">
    <property type="entry name" value="DIGUANYLATE CYCLASE DGCP"/>
    <property type="match status" value="1"/>
</dbReference>
<dbReference type="Pfam" id="PF00990">
    <property type="entry name" value="GGDEF"/>
    <property type="match status" value="1"/>
</dbReference>
<name>A0A1D2QT98_9GAMM</name>
<dbReference type="SMART" id="SM00267">
    <property type="entry name" value="GGDEF"/>
    <property type="match status" value="1"/>
</dbReference>
<reference evidence="3 4" key="1">
    <citation type="journal article" date="2016" name="Appl. Environ. Microbiol.">
        <title>Lack of Overt Genome Reduction in the Bryostatin-Producing Bryozoan Symbiont "Candidatus Endobugula sertula".</title>
        <authorList>
            <person name="Miller I.J."/>
            <person name="Vanee N."/>
            <person name="Fong S.S."/>
            <person name="Lim-Fong G.E."/>
            <person name="Kwan J.C."/>
        </authorList>
    </citation>
    <scope>NUCLEOTIDE SEQUENCE [LARGE SCALE GENOMIC DNA]</scope>
    <source>
        <strain evidence="3">AB1-4</strain>
    </source>
</reference>
<dbReference type="EMBL" id="MDLC01000004">
    <property type="protein sequence ID" value="ODS24808.1"/>
    <property type="molecule type" value="Genomic_DNA"/>
</dbReference>
<dbReference type="InterPro" id="IPR000014">
    <property type="entry name" value="PAS"/>
</dbReference>
<dbReference type="Gene3D" id="3.30.70.270">
    <property type="match status" value="1"/>
</dbReference>
<dbReference type="InterPro" id="IPR035919">
    <property type="entry name" value="EAL_sf"/>
</dbReference>
<dbReference type="STRING" id="62101.AB835_01790"/>
<dbReference type="Proteomes" id="UP000242502">
    <property type="component" value="Unassembled WGS sequence"/>
</dbReference>
<evidence type="ECO:0000259" key="2">
    <source>
        <dbReference type="PROSITE" id="PS50887"/>
    </source>
</evidence>
<dbReference type="Pfam" id="PF00563">
    <property type="entry name" value="EAL"/>
    <property type="match status" value="1"/>
</dbReference>